<accession>A0A2C6L3N7</accession>
<protein>
    <submittedName>
        <fullName evidence="1">Uncharacterized protein</fullName>
    </submittedName>
</protein>
<dbReference type="RefSeq" id="WP_274378637.1">
    <property type="nucleotide sequence ID" value="NZ_AWQQ01000027.1"/>
</dbReference>
<gene>
    <name evidence="1" type="ORF">P378_04835</name>
</gene>
<name>A0A2C6L3N7_9FIRM</name>
<dbReference type="EMBL" id="AWQQ01000027">
    <property type="protein sequence ID" value="PHJ39271.1"/>
    <property type="molecule type" value="Genomic_DNA"/>
</dbReference>
<evidence type="ECO:0000313" key="1">
    <source>
        <dbReference type="EMBL" id="PHJ39271.1"/>
    </source>
</evidence>
<reference evidence="1 2" key="1">
    <citation type="submission" date="2013-09" db="EMBL/GenBank/DDBJ databases">
        <title>Biodegradation of hydrocarbons in the deep terrestrial subsurface : characterization of a microbial consortium composed of two Desulfotomaculum species originating from a deep geological formation.</title>
        <authorList>
            <person name="Aullo T."/>
            <person name="Berlendis S."/>
            <person name="Lascourreges J.-F."/>
            <person name="Dessort D."/>
            <person name="Saint-Laurent S."/>
            <person name="Schraauwers B."/>
            <person name="Mas J."/>
            <person name="Magot M."/>
            <person name="Ranchou-Peyruse A."/>
        </authorList>
    </citation>
    <scope>NUCLEOTIDE SEQUENCE [LARGE SCALE GENOMIC DNA]</scope>
    <source>
        <strain evidence="1 2">Bs107</strain>
    </source>
</reference>
<dbReference type="AlphaFoldDB" id="A0A2C6L3N7"/>
<comment type="caution">
    <text evidence="1">The sequence shown here is derived from an EMBL/GenBank/DDBJ whole genome shotgun (WGS) entry which is preliminary data.</text>
</comment>
<keyword evidence="2" id="KW-1185">Reference proteome</keyword>
<evidence type="ECO:0000313" key="2">
    <source>
        <dbReference type="Proteomes" id="UP000222564"/>
    </source>
</evidence>
<organism evidence="1 2">
    <name type="scientific">Desulforamulus profundi</name>
    <dbReference type="NCBI Taxonomy" id="1383067"/>
    <lineage>
        <taxon>Bacteria</taxon>
        <taxon>Bacillati</taxon>
        <taxon>Bacillota</taxon>
        <taxon>Clostridia</taxon>
        <taxon>Eubacteriales</taxon>
        <taxon>Peptococcaceae</taxon>
        <taxon>Desulforamulus</taxon>
    </lineage>
</organism>
<sequence>MVDSVMMHSRFVLARWSGLARLENLLGGKVMAPRCSHCQKG</sequence>
<dbReference type="Proteomes" id="UP000222564">
    <property type="component" value="Unassembled WGS sequence"/>
</dbReference>
<proteinExistence type="predicted"/>